<accession>A0ABT3H6R7</accession>
<gene>
    <name evidence="7" type="ORF">M2319_000332</name>
</gene>
<dbReference type="SUPFAM" id="SSF46785">
    <property type="entry name" value="Winged helix' DNA-binding domain"/>
    <property type="match status" value="1"/>
</dbReference>
<dbReference type="InterPro" id="IPR005119">
    <property type="entry name" value="LysR_subst-bd"/>
</dbReference>
<reference evidence="8" key="1">
    <citation type="submission" date="2023-07" db="EMBL/GenBank/DDBJ databases">
        <title>Genome sequencing of Purple Non-Sulfur Bacteria from various extreme environments.</title>
        <authorList>
            <person name="Mayer M."/>
        </authorList>
    </citation>
    <scope>NUCLEOTIDE SEQUENCE [LARGE SCALE GENOMIC DNA]</scope>
    <source>
        <strain evidence="8">DSM 17935</strain>
    </source>
</reference>
<keyword evidence="4" id="KW-0010">Activator</keyword>
<evidence type="ECO:0000256" key="4">
    <source>
        <dbReference type="ARBA" id="ARBA00023159"/>
    </source>
</evidence>
<feature type="domain" description="HTH lysR-type" evidence="6">
    <location>
        <begin position="5"/>
        <end position="62"/>
    </location>
</feature>
<dbReference type="EMBL" id="JAOQNS010000001">
    <property type="protein sequence ID" value="MCW2306016.1"/>
    <property type="molecule type" value="Genomic_DNA"/>
</dbReference>
<evidence type="ECO:0000313" key="8">
    <source>
        <dbReference type="Proteomes" id="UP001209755"/>
    </source>
</evidence>
<evidence type="ECO:0000256" key="2">
    <source>
        <dbReference type="ARBA" id="ARBA00023015"/>
    </source>
</evidence>
<comment type="similarity">
    <text evidence="1">Belongs to the LysR transcriptional regulatory family.</text>
</comment>
<dbReference type="CDD" id="cd08411">
    <property type="entry name" value="PBP2_OxyR"/>
    <property type="match status" value="1"/>
</dbReference>
<evidence type="ECO:0000259" key="6">
    <source>
        <dbReference type="PROSITE" id="PS50931"/>
    </source>
</evidence>
<dbReference type="Gene3D" id="1.10.10.10">
    <property type="entry name" value="Winged helix-like DNA-binding domain superfamily/Winged helix DNA-binding domain"/>
    <property type="match status" value="1"/>
</dbReference>
<protein>
    <submittedName>
        <fullName evidence="7">LysR family hydrogen peroxide-inducible transcriptional activator</fullName>
    </submittedName>
</protein>
<dbReference type="RefSeq" id="WP_264599691.1">
    <property type="nucleotide sequence ID" value="NZ_JAOQNS010000001.1"/>
</dbReference>
<proteinExistence type="inferred from homology"/>
<sequence>MRILPTLKQLEYLVALADTEHFGHAAEECSVTPSTLSAGIKDLETVLGIPLAERTRRSVRMTPLGREIAARSRSLLRDAGEIMAVAAAEKKPLSGDLRLGVIPTVGPYLLPRVLPDLRRKFPDLRLFLREEQTDDLIARLKRGDLDAAIIALPYDTEGLVTEPLFDDVFRLAVPAGHRLADKAHITQDDLEAEPLLLLEDGHCLRGHALSACQIGERRRRSQFESTSLYTLVQMIAAGIGVTLLPQLAIDGHIAEGTDIVLRPLEGAPSRGIGLIWRAASLRACEFRLLAKELVPAEQTEATA</sequence>
<dbReference type="Pfam" id="PF00126">
    <property type="entry name" value="HTH_1"/>
    <property type="match status" value="1"/>
</dbReference>
<evidence type="ECO:0000313" key="7">
    <source>
        <dbReference type="EMBL" id="MCW2306016.1"/>
    </source>
</evidence>
<evidence type="ECO:0000256" key="1">
    <source>
        <dbReference type="ARBA" id="ARBA00009437"/>
    </source>
</evidence>
<comment type="caution">
    <text evidence="7">The sequence shown here is derived from an EMBL/GenBank/DDBJ whole genome shotgun (WGS) entry which is preliminary data.</text>
</comment>
<evidence type="ECO:0000256" key="3">
    <source>
        <dbReference type="ARBA" id="ARBA00023125"/>
    </source>
</evidence>
<dbReference type="Pfam" id="PF03466">
    <property type="entry name" value="LysR_substrate"/>
    <property type="match status" value="1"/>
</dbReference>
<dbReference type="SUPFAM" id="SSF53850">
    <property type="entry name" value="Periplasmic binding protein-like II"/>
    <property type="match status" value="1"/>
</dbReference>
<dbReference type="InterPro" id="IPR036390">
    <property type="entry name" value="WH_DNA-bd_sf"/>
</dbReference>
<dbReference type="PANTHER" id="PTHR30346:SF26">
    <property type="entry name" value="HYDROGEN PEROXIDE-INDUCIBLE GENES ACTIVATOR"/>
    <property type="match status" value="1"/>
</dbReference>
<keyword evidence="5" id="KW-0804">Transcription</keyword>
<dbReference type="PROSITE" id="PS50931">
    <property type="entry name" value="HTH_LYSR"/>
    <property type="match status" value="1"/>
</dbReference>
<dbReference type="Gene3D" id="3.40.190.10">
    <property type="entry name" value="Periplasmic binding protein-like II"/>
    <property type="match status" value="2"/>
</dbReference>
<keyword evidence="2" id="KW-0805">Transcription regulation</keyword>
<keyword evidence="8" id="KW-1185">Reference proteome</keyword>
<evidence type="ECO:0000256" key="5">
    <source>
        <dbReference type="ARBA" id="ARBA00023163"/>
    </source>
</evidence>
<dbReference type="InterPro" id="IPR036388">
    <property type="entry name" value="WH-like_DNA-bd_sf"/>
</dbReference>
<dbReference type="InterPro" id="IPR000847">
    <property type="entry name" value="LysR_HTH_N"/>
</dbReference>
<dbReference type="PANTHER" id="PTHR30346">
    <property type="entry name" value="TRANSCRIPTIONAL DUAL REGULATOR HCAR-RELATED"/>
    <property type="match status" value="1"/>
</dbReference>
<name>A0ABT3H6R7_9HYPH</name>
<keyword evidence="3" id="KW-0238">DNA-binding</keyword>
<organism evidence="7 8">
    <name type="scientific">Rhodobium gokarnense</name>
    <dbReference type="NCBI Taxonomy" id="364296"/>
    <lineage>
        <taxon>Bacteria</taxon>
        <taxon>Pseudomonadati</taxon>
        <taxon>Pseudomonadota</taxon>
        <taxon>Alphaproteobacteria</taxon>
        <taxon>Hyphomicrobiales</taxon>
        <taxon>Rhodobiaceae</taxon>
        <taxon>Rhodobium</taxon>
    </lineage>
</organism>
<dbReference type="Proteomes" id="UP001209755">
    <property type="component" value="Unassembled WGS sequence"/>
</dbReference>